<evidence type="ECO:0000313" key="1">
    <source>
        <dbReference type="EMBL" id="RPB23315.1"/>
    </source>
</evidence>
<dbReference type="Proteomes" id="UP000267821">
    <property type="component" value="Unassembled WGS sequence"/>
</dbReference>
<accession>A0A3N4LZ32</accession>
<name>A0A3N4LZ32_9PEZI</name>
<keyword evidence="2" id="KW-1185">Reference proteome</keyword>
<gene>
    <name evidence="1" type="ORF">L211DRAFT_284370</name>
</gene>
<reference evidence="1 2" key="1">
    <citation type="journal article" date="2018" name="Nat. Ecol. Evol.">
        <title>Pezizomycetes genomes reveal the molecular basis of ectomycorrhizal truffle lifestyle.</title>
        <authorList>
            <person name="Murat C."/>
            <person name="Payen T."/>
            <person name="Noel B."/>
            <person name="Kuo A."/>
            <person name="Morin E."/>
            <person name="Chen J."/>
            <person name="Kohler A."/>
            <person name="Krizsan K."/>
            <person name="Balestrini R."/>
            <person name="Da Silva C."/>
            <person name="Montanini B."/>
            <person name="Hainaut M."/>
            <person name="Levati E."/>
            <person name="Barry K.W."/>
            <person name="Belfiori B."/>
            <person name="Cichocki N."/>
            <person name="Clum A."/>
            <person name="Dockter R.B."/>
            <person name="Fauchery L."/>
            <person name="Guy J."/>
            <person name="Iotti M."/>
            <person name="Le Tacon F."/>
            <person name="Lindquist E.A."/>
            <person name="Lipzen A."/>
            <person name="Malagnac F."/>
            <person name="Mello A."/>
            <person name="Molinier V."/>
            <person name="Miyauchi S."/>
            <person name="Poulain J."/>
            <person name="Riccioni C."/>
            <person name="Rubini A."/>
            <person name="Sitrit Y."/>
            <person name="Splivallo R."/>
            <person name="Traeger S."/>
            <person name="Wang M."/>
            <person name="Zifcakova L."/>
            <person name="Wipf D."/>
            <person name="Zambonelli A."/>
            <person name="Paolocci F."/>
            <person name="Nowrousian M."/>
            <person name="Ottonello S."/>
            <person name="Baldrian P."/>
            <person name="Spatafora J.W."/>
            <person name="Henrissat B."/>
            <person name="Nagy L.G."/>
            <person name="Aury J.M."/>
            <person name="Wincker P."/>
            <person name="Grigoriev I.V."/>
            <person name="Bonfante P."/>
            <person name="Martin F.M."/>
        </authorList>
    </citation>
    <scope>NUCLEOTIDE SEQUENCE [LARGE SCALE GENOMIC DNA]</scope>
    <source>
        <strain evidence="1 2">ATCC MYA-4762</strain>
    </source>
</reference>
<dbReference type="AlphaFoldDB" id="A0A3N4LZ32"/>
<dbReference type="InParanoid" id="A0A3N4LZ32"/>
<dbReference type="EMBL" id="ML121547">
    <property type="protein sequence ID" value="RPB23315.1"/>
    <property type="molecule type" value="Genomic_DNA"/>
</dbReference>
<proteinExistence type="predicted"/>
<sequence>MESAPSFLVQCFPRPKNDKIILEKRNEKRNRETIFANSSLHMEVNRRSLHNTILPIFGILASYTPKIKEDTLVKDSQCASGEGKSDSLEEF</sequence>
<organism evidence="1 2">
    <name type="scientific">Terfezia boudieri ATCC MYA-4762</name>
    <dbReference type="NCBI Taxonomy" id="1051890"/>
    <lineage>
        <taxon>Eukaryota</taxon>
        <taxon>Fungi</taxon>
        <taxon>Dikarya</taxon>
        <taxon>Ascomycota</taxon>
        <taxon>Pezizomycotina</taxon>
        <taxon>Pezizomycetes</taxon>
        <taxon>Pezizales</taxon>
        <taxon>Pezizaceae</taxon>
        <taxon>Terfezia</taxon>
    </lineage>
</organism>
<evidence type="ECO:0000313" key="2">
    <source>
        <dbReference type="Proteomes" id="UP000267821"/>
    </source>
</evidence>
<protein>
    <submittedName>
        <fullName evidence="1">Uncharacterized protein</fullName>
    </submittedName>
</protein>